<proteinExistence type="inferred from homology"/>
<sequence>MKISDMTLLEKILQTVVIKVDKDNFVSDKIGAAFFFGEIITEADEMGLDAARKTLAEYIDNADIPILITSDFENGCGSMLKGLTPLPYLMSLGAADSEKLAYNYGKATALEARSVGANWSFSPVCDLNINKRNPLVNVRGLTDDVNLAIKLLPQVIKGMQDNGLAACAKHFPGDGLDYRDQHIVTTNNTLSFDEWKKKSGKVFEEVIKSGVYSVMSGHITLPSYQKEIFDNGMKLPATLSHELIENLLKKEMGFDGVVVTDALGMGGFNGWYKTMDISQIESFKAGCDMMLWPSENYVKNMTEAIENGYIPMSRLDDAVTRILSMKEKMGLFKKDNHAITLSEKDREFVKNTQKNVAEKSVTLMRDDADIFPLTTEKYKKIAVIPITHHIPAFDEGKLLADLLGEKGFDVQYLKDGIKKTETDGYDLILYALFSRPFRPIGFLDFHSTEAQKVAISLQTAVDKTAVVSFGSPYFMNQYFERAKTFVNAYSMLSPSVKAFVSAATGETEFSSFSPVEV</sequence>
<dbReference type="GO" id="GO:0004563">
    <property type="term" value="F:beta-N-acetylhexosaminidase activity"/>
    <property type="evidence" value="ECO:0007669"/>
    <property type="project" value="UniProtKB-EC"/>
</dbReference>
<reference evidence="7" key="1">
    <citation type="submission" date="2020-08" db="EMBL/GenBank/DDBJ databases">
        <title>Genome public.</title>
        <authorList>
            <person name="Liu C."/>
            <person name="Sun Q."/>
        </authorList>
    </citation>
    <scope>NUCLEOTIDE SEQUENCE</scope>
    <source>
        <strain evidence="7">NSJ-50</strain>
    </source>
</reference>
<dbReference type="AlphaFoldDB" id="A0A926F612"/>
<dbReference type="InterPro" id="IPR001764">
    <property type="entry name" value="Glyco_hydro_3_N"/>
</dbReference>
<comment type="similarity">
    <text evidence="2">Belongs to the glycosyl hydrolase 3 family.</text>
</comment>
<dbReference type="Gene3D" id="3.40.50.1700">
    <property type="entry name" value="Glycoside hydrolase family 3 C-terminal domain"/>
    <property type="match status" value="1"/>
</dbReference>
<dbReference type="EMBL" id="JACRTE010000005">
    <property type="protein sequence ID" value="MBC8596418.1"/>
    <property type="molecule type" value="Genomic_DNA"/>
</dbReference>
<dbReference type="Gene3D" id="3.20.20.300">
    <property type="entry name" value="Glycoside hydrolase, family 3, N-terminal domain"/>
    <property type="match status" value="1"/>
</dbReference>
<evidence type="ECO:0000259" key="6">
    <source>
        <dbReference type="Pfam" id="PF00933"/>
    </source>
</evidence>
<dbReference type="InterPro" id="IPR017853">
    <property type="entry name" value="GH"/>
</dbReference>
<evidence type="ECO:0000313" key="8">
    <source>
        <dbReference type="Proteomes" id="UP000647416"/>
    </source>
</evidence>
<evidence type="ECO:0000256" key="1">
    <source>
        <dbReference type="ARBA" id="ARBA00001231"/>
    </source>
</evidence>
<dbReference type="PANTHER" id="PTHR30480">
    <property type="entry name" value="BETA-HEXOSAMINIDASE-RELATED"/>
    <property type="match status" value="1"/>
</dbReference>
<evidence type="ECO:0000256" key="3">
    <source>
        <dbReference type="ARBA" id="ARBA00012663"/>
    </source>
</evidence>
<keyword evidence="8" id="KW-1185">Reference proteome</keyword>
<dbReference type="GO" id="GO:0005975">
    <property type="term" value="P:carbohydrate metabolic process"/>
    <property type="evidence" value="ECO:0007669"/>
    <property type="project" value="InterPro"/>
</dbReference>
<dbReference type="GO" id="GO:0009254">
    <property type="term" value="P:peptidoglycan turnover"/>
    <property type="evidence" value="ECO:0007669"/>
    <property type="project" value="TreeGrafter"/>
</dbReference>
<dbReference type="InterPro" id="IPR036962">
    <property type="entry name" value="Glyco_hydro_3_N_sf"/>
</dbReference>
<dbReference type="Proteomes" id="UP000647416">
    <property type="component" value="Unassembled WGS sequence"/>
</dbReference>
<dbReference type="PROSITE" id="PS00775">
    <property type="entry name" value="GLYCOSYL_HYDROL_F3"/>
    <property type="match status" value="1"/>
</dbReference>
<comment type="catalytic activity">
    <reaction evidence="1">
        <text>Hydrolysis of terminal non-reducing N-acetyl-D-hexosamine residues in N-acetyl-beta-D-hexosaminides.</text>
        <dbReference type="EC" id="3.2.1.52"/>
    </reaction>
</comment>
<comment type="caution">
    <text evidence="7">The sequence shown here is derived from an EMBL/GenBank/DDBJ whole genome shotgun (WGS) entry which is preliminary data.</text>
</comment>
<dbReference type="PRINTS" id="PR00133">
    <property type="entry name" value="GLHYDRLASE3"/>
</dbReference>
<name>A0A926F612_9FIRM</name>
<dbReference type="InterPro" id="IPR019800">
    <property type="entry name" value="Glyco_hydro_3_AS"/>
</dbReference>
<dbReference type="Pfam" id="PF00933">
    <property type="entry name" value="Glyco_hydro_3"/>
    <property type="match status" value="1"/>
</dbReference>
<protein>
    <recommendedName>
        <fullName evidence="3">beta-N-acetylhexosaminidase</fullName>
        <ecNumber evidence="3">3.2.1.52</ecNumber>
    </recommendedName>
</protein>
<keyword evidence="4 7" id="KW-0378">Hydrolase</keyword>
<keyword evidence="5" id="KW-0326">Glycosidase</keyword>
<dbReference type="InterPro" id="IPR036881">
    <property type="entry name" value="Glyco_hydro_3_C_sf"/>
</dbReference>
<dbReference type="PANTHER" id="PTHR30480:SF13">
    <property type="entry name" value="BETA-HEXOSAMINIDASE"/>
    <property type="match status" value="1"/>
</dbReference>
<evidence type="ECO:0000256" key="4">
    <source>
        <dbReference type="ARBA" id="ARBA00022801"/>
    </source>
</evidence>
<dbReference type="InterPro" id="IPR050226">
    <property type="entry name" value="NagZ_Beta-hexosaminidase"/>
</dbReference>
<evidence type="ECO:0000313" key="7">
    <source>
        <dbReference type="EMBL" id="MBC8596418.1"/>
    </source>
</evidence>
<dbReference type="SUPFAM" id="SSF51445">
    <property type="entry name" value="(Trans)glycosidases"/>
    <property type="match status" value="1"/>
</dbReference>
<organism evidence="7 8">
    <name type="scientific">Qingrenia yutianensis</name>
    <dbReference type="NCBI Taxonomy" id="2763676"/>
    <lineage>
        <taxon>Bacteria</taxon>
        <taxon>Bacillati</taxon>
        <taxon>Bacillota</taxon>
        <taxon>Clostridia</taxon>
        <taxon>Eubacteriales</taxon>
        <taxon>Oscillospiraceae</taxon>
        <taxon>Qingrenia</taxon>
    </lineage>
</organism>
<evidence type="ECO:0000256" key="5">
    <source>
        <dbReference type="ARBA" id="ARBA00023295"/>
    </source>
</evidence>
<dbReference type="RefSeq" id="WP_262431895.1">
    <property type="nucleotide sequence ID" value="NZ_JACRTE010000005.1"/>
</dbReference>
<evidence type="ECO:0000256" key="2">
    <source>
        <dbReference type="ARBA" id="ARBA00005336"/>
    </source>
</evidence>
<dbReference type="EC" id="3.2.1.52" evidence="3"/>
<feature type="domain" description="Glycoside hydrolase family 3 N-terminal" evidence="6">
    <location>
        <begin position="9"/>
        <end position="324"/>
    </location>
</feature>
<accession>A0A926F612</accession>
<gene>
    <name evidence="7" type="ORF">H8706_06005</name>
</gene>